<dbReference type="InterPro" id="IPR036217">
    <property type="entry name" value="MethylDNA_cys_MeTrfase_DNAb"/>
</dbReference>
<proteinExistence type="predicted"/>
<sequence>MTPTAQLEVLVWQLVNSIPAGRVATYGQIAHLAGMPQQARLVGRILARLPAETRLPWHRVVNSRGEISNPNPTRQYQHLTNEGVAVANHRVSLHAYQWQP</sequence>
<evidence type="ECO:0000313" key="3">
    <source>
        <dbReference type="EMBL" id="NQV65018.1"/>
    </source>
</evidence>
<dbReference type="Pfam" id="PF01035">
    <property type="entry name" value="DNA_binding_1"/>
    <property type="match status" value="1"/>
</dbReference>
<comment type="caution">
    <text evidence="3">The sequence shown here is derived from an EMBL/GenBank/DDBJ whole genome shotgun (WGS) entry which is preliminary data.</text>
</comment>
<dbReference type="PANTHER" id="PTHR42942">
    <property type="entry name" value="6-O-METHYLGUANINE DNA METHYLTRANSFERASE"/>
    <property type="match status" value="1"/>
</dbReference>
<dbReference type="Proteomes" id="UP000754644">
    <property type="component" value="Unassembled WGS sequence"/>
</dbReference>
<protein>
    <submittedName>
        <fullName evidence="3">MGMT family protein</fullName>
    </submittedName>
</protein>
<dbReference type="GO" id="GO:0003824">
    <property type="term" value="F:catalytic activity"/>
    <property type="evidence" value="ECO:0007669"/>
    <property type="project" value="InterPro"/>
</dbReference>
<dbReference type="InterPro" id="IPR052520">
    <property type="entry name" value="ATL_DNA_repair"/>
</dbReference>
<name>A0A972VWK9_9GAMM</name>
<dbReference type="Gene3D" id="1.10.10.10">
    <property type="entry name" value="Winged helix-like DNA-binding domain superfamily/Winged helix DNA-binding domain"/>
    <property type="match status" value="1"/>
</dbReference>
<dbReference type="PANTHER" id="PTHR42942:SF1">
    <property type="entry name" value="ALKYLTRANSFERASE-LIKE PROTEIN 1"/>
    <property type="match status" value="1"/>
</dbReference>
<dbReference type="GO" id="GO:0006281">
    <property type="term" value="P:DNA repair"/>
    <property type="evidence" value="ECO:0007669"/>
    <property type="project" value="InterPro"/>
</dbReference>
<evidence type="ECO:0000313" key="4">
    <source>
        <dbReference type="Proteomes" id="UP000754644"/>
    </source>
</evidence>
<keyword evidence="1" id="KW-0227">DNA damage</keyword>
<dbReference type="SUPFAM" id="SSF46767">
    <property type="entry name" value="Methylated DNA-protein cysteine methyltransferase, C-terminal domain"/>
    <property type="match status" value="1"/>
</dbReference>
<dbReference type="InterPro" id="IPR014048">
    <property type="entry name" value="MethylDNA_cys_MeTrfase_DNA-bd"/>
</dbReference>
<evidence type="ECO:0000259" key="2">
    <source>
        <dbReference type="Pfam" id="PF01035"/>
    </source>
</evidence>
<reference evidence="3" key="1">
    <citation type="submission" date="2020-05" db="EMBL/GenBank/DDBJ databases">
        <title>Sulfur intermediates as new biogeochemical hubs in an aquatic model microbial ecosystem.</title>
        <authorList>
            <person name="Vigneron A."/>
        </authorList>
    </citation>
    <scope>NUCLEOTIDE SEQUENCE</scope>
    <source>
        <strain evidence="3">Bin.250</strain>
    </source>
</reference>
<dbReference type="AlphaFoldDB" id="A0A972VWK9"/>
<gene>
    <name evidence="3" type="ORF">HQ497_06610</name>
</gene>
<organism evidence="3 4">
    <name type="scientific">SAR86 cluster bacterium</name>
    <dbReference type="NCBI Taxonomy" id="2030880"/>
    <lineage>
        <taxon>Bacteria</taxon>
        <taxon>Pseudomonadati</taxon>
        <taxon>Pseudomonadota</taxon>
        <taxon>Gammaproteobacteria</taxon>
        <taxon>SAR86 cluster</taxon>
    </lineage>
</organism>
<evidence type="ECO:0000256" key="1">
    <source>
        <dbReference type="ARBA" id="ARBA00022763"/>
    </source>
</evidence>
<dbReference type="InterPro" id="IPR036388">
    <property type="entry name" value="WH-like_DNA-bd_sf"/>
</dbReference>
<dbReference type="EMBL" id="JABMOJ010000245">
    <property type="protein sequence ID" value="NQV65018.1"/>
    <property type="molecule type" value="Genomic_DNA"/>
</dbReference>
<dbReference type="CDD" id="cd06445">
    <property type="entry name" value="ATase"/>
    <property type="match status" value="1"/>
</dbReference>
<feature type="domain" description="Methylated-DNA-[protein]-cysteine S-methyltransferase DNA binding" evidence="2">
    <location>
        <begin position="10"/>
        <end position="84"/>
    </location>
</feature>
<accession>A0A972VWK9</accession>